<keyword evidence="1" id="KW-0032">Aminotransferase</keyword>
<organism evidence="1 2">
    <name type="scientific">Streptomyces achromogenes</name>
    <dbReference type="NCBI Taxonomy" id="67255"/>
    <lineage>
        <taxon>Bacteria</taxon>
        <taxon>Bacillati</taxon>
        <taxon>Actinomycetota</taxon>
        <taxon>Actinomycetes</taxon>
        <taxon>Kitasatosporales</taxon>
        <taxon>Streptomycetaceae</taxon>
        <taxon>Streptomyces</taxon>
    </lineage>
</organism>
<dbReference type="RefSeq" id="WP_307045377.1">
    <property type="nucleotide sequence ID" value="NZ_JAUSYA010000001.1"/>
</dbReference>
<dbReference type="Proteomes" id="UP001243364">
    <property type="component" value="Unassembled WGS sequence"/>
</dbReference>
<dbReference type="GO" id="GO:0016829">
    <property type="term" value="F:lyase activity"/>
    <property type="evidence" value="ECO:0007669"/>
    <property type="project" value="UniProtKB-KW"/>
</dbReference>
<sequence>MTQTMTQAMTRATTRATVVEGLSGWTSAGGLLPAAEAGGRLLVADSWLVRDGRVRGLERHRERFLRACGECSGPPLRRLVEFWRDVTAALPRSGEWFPRVELAAGSLELRLLLRPAPQLEPDIRVWAAGQPDPRTVPRRKGPDLDALARVRRRASGAGATEAVLVASSGAVLEAATASVLWWEDDTLCLPPPRLPVLAGVTGQLIQERAHRLGVRVVHRERTPAELDGREVWLVNALHGIRPVTAWVGGPLTPGPAVRAAEWRRWLDSLGEPLPRI</sequence>
<accession>A0ABU0Q7Q2</accession>
<dbReference type="Gene3D" id="3.20.10.10">
    <property type="entry name" value="D-amino Acid Aminotransferase, subunit A, domain 2"/>
    <property type="match status" value="1"/>
</dbReference>
<dbReference type="InterPro" id="IPR001544">
    <property type="entry name" value="Aminotrans_IV"/>
</dbReference>
<name>A0ABU0Q7Q2_STRAH</name>
<keyword evidence="1" id="KW-0808">Transferase</keyword>
<dbReference type="SUPFAM" id="SSF56752">
    <property type="entry name" value="D-aminoacid aminotransferase-like PLP-dependent enzymes"/>
    <property type="match status" value="1"/>
</dbReference>
<gene>
    <name evidence="1" type="ORF">QFZ56_004791</name>
</gene>
<dbReference type="InterPro" id="IPR036038">
    <property type="entry name" value="Aminotransferase-like"/>
</dbReference>
<keyword evidence="2" id="KW-1185">Reference proteome</keyword>
<evidence type="ECO:0000313" key="1">
    <source>
        <dbReference type="EMBL" id="MDQ0685828.1"/>
    </source>
</evidence>
<dbReference type="Pfam" id="PF01063">
    <property type="entry name" value="Aminotran_4"/>
    <property type="match status" value="1"/>
</dbReference>
<comment type="caution">
    <text evidence="1">The sequence shown here is derived from an EMBL/GenBank/DDBJ whole genome shotgun (WGS) entry which is preliminary data.</text>
</comment>
<proteinExistence type="predicted"/>
<dbReference type="EMBL" id="JAUSYA010000001">
    <property type="protein sequence ID" value="MDQ0685828.1"/>
    <property type="molecule type" value="Genomic_DNA"/>
</dbReference>
<keyword evidence="1" id="KW-0456">Lyase</keyword>
<dbReference type="GO" id="GO:0008483">
    <property type="term" value="F:transaminase activity"/>
    <property type="evidence" value="ECO:0007669"/>
    <property type="project" value="UniProtKB-KW"/>
</dbReference>
<dbReference type="InterPro" id="IPR043132">
    <property type="entry name" value="BCAT-like_C"/>
</dbReference>
<reference evidence="1 2" key="1">
    <citation type="submission" date="2023-07" db="EMBL/GenBank/DDBJ databases">
        <title>Comparative genomics of wheat-associated soil bacteria to identify genetic determinants of phenazine resistance.</title>
        <authorList>
            <person name="Mouncey N."/>
        </authorList>
    </citation>
    <scope>NUCLEOTIDE SEQUENCE [LARGE SCALE GENOMIC DNA]</scope>
    <source>
        <strain evidence="1 2">W4I19-2</strain>
    </source>
</reference>
<evidence type="ECO:0000313" key="2">
    <source>
        <dbReference type="Proteomes" id="UP001243364"/>
    </source>
</evidence>
<protein>
    <submittedName>
        <fullName evidence="1">Branched-subunit amino acid aminotransferase/4-amino-4-deoxychorismate lyase</fullName>
    </submittedName>
</protein>